<dbReference type="AlphaFoldDB" id="A0A1F6MBY6"/>
<comment type="caution">
    <text evidence="1">The sequence shown here is derived from an EMBL/GenBank/DDBJ whole genome shotgun (WGS) entry which is preliminary data.</text>
</comment>
<name>A0A1F6MBY6_9BACT</name>
<organism evidence="1 2">
    <name type="scientific">Candidatus Magasanikbacteria bacterium RIFCSPHIGHO2_02_FULL_45_10</name>
    <dbReference type="NCBI Taxonomy" id="1798679"/>
    <lineage>
        <taxon>Bacteria</taxon>
        <taxon>Candidatus Magasanikiibacteriota</taxon>
    </lineage>
</organism>
<reference evidence="1 2" key="1">
    <citation type="journal article" date="2016" name="Nat. Commun.">
        <title>Thousands of microbial genomes shed light on interconnected biogeochemical processes in an aquifer system.</title>
        <authorList>
            <person name="Anantharaman K."/>
            <person name="Brown C.T."/>
            <person name="Hug L.A."/>
            <person name="Sharon I."/>
            <person name="Castelle C.J."/>
            <person name="Probst A.J."/>
            <person name="Thomas B.C."/>
            <person name="Singh A."/>
            <person name="Wilkins M.J."/>
            <person name="Karaoz U."/>
            <person name="Brodie E.L."/>
            <person name="Williams K.H."/>
            <person name="Hubbard S.S."/>
            <person name="Banfield J.F."/>
        </authorList>
    </citation>
    <scope>NUCLEOTIDE SEQUENCE [LARGE SCALE GENOMIC DNA]</scope>
</reference>
<sequence length="458" mass="52639">MLRPIVKLEQQIDLGGGLWLLPESFRSKAVPFRAPVRENCVFDLRYADLTYLVRPGFVTDVIKLLGLDRIGKLFNLQFITPYRVTGEVRPVAQAIHRFHHDRLVHSLNSAVLHAAMLNQEGINGTRLKVSVLAELVHDAMSCAGGDAMKMIDPEYFDEDRLIARFFSSRRAGWAELKRRYGLTDRTINEVHQVVNGEGWQGQVHDITDTCSYLALDSQELAASYAGKSRELMSGELDNILALAEAGPCRIWRHVCLQDGHAVIQDVKMLYRFLELRARLYAGMYEKTDHKAVELLHTEVVFPYLFQRMAIHREELLKLDDHIFHQYVESVMEVPKLTTRIDLFGVWPRVEAYRSWEEANARFRELAADGDFAVISDVRLFQPRKPKTDRYWVGTKNGPRSFKQAFPKEAASVEKIFAEYLGVKRPVHLFVHPGVAKRLPRPMTMAWGQARERWQGQRG</sequence>
<dbReference type="EMBL" id="MFQA01000014">
    <property type="protein sequence ID" value="OGH69129.1"/>
    <property type="molecule type" value="Genomic_DNA"/>
</dbReference>
<evidence type="ECO:0000313" key="1">
    <source>
        <dbReference type="EMBL" id="OGH69129.1"/>
    </source>
</evidence>
<proteinExistence type="predicted"/>
<protein>
    <recommendedName>
        <fullName evidence="3">HD/PDEase domain-containing protein</fullName>
    </recommendedName>
</protein>
<evidence type="ECO:0008006" key="3">
    <source>
        <dbReference type="Google" id="ProtNLM"/>
    </source>
</evidence>
<dbReference type="Proteomes" id="UP000176413">
    <property type="component" value="Unassembled WGS sequence"/>
</dbReference>
<evidence type="ECO:0000313" key="2">
    <source>
        <dbReference type="Proteomes" id="UP000176413"/>
    </source>
</evidence>
<dbReference type="SUPFAM" id="SSF109604">
    <property type="entry name" value="HD-domain/PDEase-like"/>
    <property type="match status" value="1"/>
</dbReference>
<accession>A0A1F6MBY6</accession>
<dbReference type="Gene3D" id="1.10.3210.10">
    <property type="entry name" value="Hypothetical protein af1432"/>
    <property type="match status" value="1"/>
</dbReference>
<gene>
    <name evidence="1" type="ORF">A3D53_00255</name>
</gene>